<dbReference type="AlphaFoldDB" id="B2WQ82"/>
<sequence>EKGERLFKAGHGGSYDVFNQRQIPEDIISYCVGDVQYLPELLNRF</sequence>
<dbReference type="EMBL" id="DS231650">
    <property type="protein sequence ID" value="EDU47335.1"/>
    <property type="molecule type" value="Genomic_DNA"/>
</dbReference>
<dbReference type="STRING" id="426418.B2WQ82"/>
<accession>B2WQ82</accession>
<dbReference type="InParanoid" id="B2WQ82"/>
<name>B2WQ82_PYRTR</name>
<feature type="non-terminal residue" evidence="1">
    <location>
        <position position="1"/>
    </location>
</feature>
<proteinExistence type="predicted"/>
<dbReference type="OrthoDB" id="3692066at2759"/>
<reference evidence="2" key="1">
    <citation type="journal article" date="2013" name="G3 (Bethesda)">
        <title>Comparative genomics of a plant-pathogenic fungus, Pyrenophora tritici-repentis, reveals transduplication and the impact of repeat elements on pathogenicity and population divergence.</title>
        <authorList>
            <person name="Manning V.A."/>
            <person name="Pandelova I."/>
            <person name="Dhillon B."/>
            <person name="Wilhelm L.J."/>
            <person name="Goodwin S.B."/>
            <person name="Berlin A.M."/>
            <person name="Figueroa M."/>
            <person name="Freitag M."/>
            <person name="Hane J.K."/>
            <person name="Henrissat B."/>
            <person name="Holman W.H."/>
            <person name="Kodira C.D."/>
            <person name="Martin J."/>
            <person name="Oliver R.P."/>
            <person name="Robbertse B."/>
            <person name="Schackwitz W."/>
            <person name="Schwartz D.C."/>
            <person name="Spatafora J.W."/>
            <person name="Turgeon B.G."/>
            <person name="Yandava C."/>
            <person name="Young S."/>
            <person name="Zhou S."/>
            <person name="Zeng Q."/>
            <person name="Grigoriev I.V."/>
            <person name="Ma L.-J."/>
            <person name="Ciuffetti L.M."/>
        </authorList>
    </citation>
    <scope>NUCLEOTIDE SEQUENCE [LARGE SCALE GENOMIC DNA]</scope>
    <source>
        <strain evidence="2">Pt-1C-BFP</strain>
    </source>
</reference>
<organism evidence="1 2">
    <name type="scientific">Pyrenophora tritici-repentis (strain Pt-1C-BFP)</name>
    <name type="common">Wheat tan spot fungus</name>
    <name type="synonym">Drechslera tritici-repentis</name>
    <dbReference type="NCBI Taxonomy" id="426418"/>
    <lineage>
        <taxon>Eukaryota</taxon>
        <taxon>Fungi</taxon>
        <taxon>Dikarya</taxon>
        <taxon>Ascomycota</taxon>
        <taxon>Pezizomycotina</taxon>
        <taxon>Dothideomycetes</taxon>
        <taxon>Pleosporomycetidae</taxon>
        <taxon>Pleosporales</taxon>
        <taxon>Pleosporineae</taxon>
        <taxon>Pleosporaceae</taxon>
        <taxon>Pyrenophora</taxon>
    </lineage>
</organism>
<dbReference type="Proteomes" id="UP000001471">
    <property type="component" value="Unassembled WGS sequence"/>
</dbReference>
<evidence type="ECO:0000313" key="1">
    <source>
        <dbReference type="EMBL" id="EDU47335.1"/>
    </source>
</evidence>
<evidence type="ECO:0000313" key="2">
    <source>
        <dbReference type="Proteomes" id="UP000001471"/>
    </source>
</evidence>
<dbReference type="HOGENOM" id="CLU_3210256_0_0_1"/>
<protein>
    <submittedName>
        <fullName evidence="1">Uncharacterized protein</fullName>
    </submittedName>
</protein>
<gene>
    <name evidence="1" type="ORF">PTRG_12151</name>
</gene>